<dbReference type="Pfam" id="PF25967">
    <property type="entry name" value="RND-MFP_C"/>
    <property type="match status" value="1"/>
</dbReference>
<gene>
    <name evidence="3" type="ORF">SAMN04488051_103326</name>
</gene>
<dbReference type="PANTHER" id="PTHR30469">
    <property type="entry name" value="MULTIDRUG RESISTANCE PROTEIN MDTA"/>
    <property type="match status" value="1"/>
</dbReference>
<dbReference type="GO" id="GO:1990281">
    <property type="term" value="C:efflux pump complex"/>
    <property type="evidence" value="ECO:0007669"/>
    <property type="project" value="TreeGrafter"/>
</dbReference>
<reference evidence="3 4" key="1">
    <citation type="submission" date="2016-10" db="EMBL/GenBank/DDBJ databases">
        <authorList>
            <person name="de Groot N.N."/>
        </authorList>
    </citation>
    <scope>NUCLEOTIDE SEQUENCE [LARGE SCALE GENOMIC DNA]</scope>
    <source>
        <strain evidence="3 4">CGMCC 1.3430</strain>
    </source>
</reference>
<dbReference type="Gene3D" id="1.10.287.470">
    <property type="entry name" value="Helix hairpin bin"/>
    <property type="match status" value="1"/>
</dbReference>
<dbReference type="InterPro" id="IPR006143">
    <property type="entry name" value="RND_pump_MFP"/>
</dbReference>
<proteinExistence type="inferred from homology"/>
<sequence length="410" mass="45295">MIIRTKHWFLFLLTATVLLALLLALRPAAVQVSVSEIQAGYFAETIADEGRTRLRDTYTISAPIDGYLHRVELEPGDAVQAGQALLTLEPAPTPALDARSLEQAREQLSAAKARLLAAEASFDSSEQERRYTEQEYQRHQGLQQQGVISATQLERLRHEWQRAQAAERVARAAIDVARYEVENARALLAITDGSRSGDARILQVLAPVSGLVLQRHRCCEGVIMAGAPVLTLGDLHQLEVQVDLLSADAVQVRPGMTVHLERWGGDTTLQGLVRRVEPAGFTRVSALGVDEQRVPVLVSIESNPELWQQLGEGYRVEARFVLWQGDDVLSLPTSALFREQRQDAGQTNDQPGWAVFVAKNGKAELRFVEIGRRSGLVTQLESGLQSGELVITHPPASLQSGDRIQYSRRR</sequence>
<dbReference type="SUPFAM" id="SSF111369">
    <property type="entry name" value="HlyD-like secretion proteins"/>
    <property type="match status" value="1"/>
</dbReference>
<dbReference type="AlphaFoldDB" id="A0A1H4BFW2"/>
<comment type="similarity">
    <text evidence="1">Belongs to the membrane fusion protein (MFP) (TC 8.A.1) family.</text>
</comment>
<accession>A0A1H4BFW2</accession>
<evidence type="ECO:0000313" key="3">
    <source>
        <dbReference type="EMBL" id="SEA46692.1"/>
    </source>
</evidence>
<dbReference type="Proteomes" id="UP000198773">
    <property type="component" value="Unassembled WGS sequence"/>
</dbReference>
<dbReference type="Gene3D" id="2.40.50.100">
    <property type="match status" value="1"/>
</dbReference>
<dbReference type="PANTHER" id="PTHR30469:SF15">
    <property type="entry name" value="HLYD FAMILY OF SECRETION PROTEINS"/>
    <property type="match status" value="1"/>
</dbReference>
<feature type="domain" description="Multidrug resistance protein MdtA-like C-terminal permuted SH3" evidence="2">
    <location>
        <begin position="348"/>
        <end position="392"/>
    </location>
</feature>
<name>A0A1H4BFW2_ALKAM</name>
<dbReference type="EMBL" id="FNRM01000003">
    <property type="protein sequence ID" value="SEA46692.1"/>
    <property type="molecule type" value="Genomic_DNA"/>
</dbReference>
<dbReference type="InterPro" id="IPR058627">
    <property type="entry name" value="MdtA-like_C"/>
</dbReference>
<organism evidence="3 4">
    <name type="scientific">Alkalimonas amylolytica</name>
    <dbReference type="NCBI Taxonomy" id="152573"/>
    <lineage>
        <taxon>Bacteria</taxon>
        <taxon>Pseudomonadati</taxon>
        <taxon>Pseudomonadota</taxon>
        <taxon>Gammaproteobacteria</taxon>
        <taxon>Alkalimonas</taxon>
    </lineage>
</organism>
<dbReference type="Gene3D" id="2.40.420.20">
    <property type="match status" value="1"/>
</dbReference>
<protein>
    <submittedName>
        <fullName evidence="3">HlyD family secretion protein</fullName>
    </submittedName>
</protein>
<dbReference type="GO" id="GO:0015562">
    <property type="term" value="F:efflux transmembrane transporter activity"/>
    <property type="evidence" value="ECO:0007669"/>
    <property type="project" value="TreeGrafter"/>
</dbReference>
<evidence type="ECO:0000259" key="2">
    <source>
        <dbReference type="Pfam" id="PF25967"/>
    </source>
</evidence>
<evidence type="ECO:0000256" key="1">
    <source>
        <dbReference type="ARBA" id="ARBA00009477"/>
    </source>
</evidence>
<dbReference type="NCBIfam" id="TIGR01730">
    <property type="entry name" value="RND_mfp"/>
    <property type="match status" value="1"/>
</dbReference>
<dbReference type="Gene3D" id="2.40.30.170">
    <property type="match status" value="1"/>
</dbReference>
<dbReference type="OrthoDB" id="9791520at2"/>
<keyword evidence="4" id="KW-1185">Reference proteome</keyword>
<evidence type="ECO:0000313" key="4">
    <source>
        <dbReference type="Proteomes" id="UP000198773"/>
    </source>
</evidence>
<dbReference type="RefSeq" id="WP_091341630.1">
    <property type="nucleotide sequence ID" value="NZ_FNRM01000003.1"/>
</dbReference>
<dbReference type="STRING" id="152573.SAMN04488051_103326"/>